<dbReference type="GeneID" id="93710194"/>
<evidence type="ECO:0000313" key="3">
    <source>
        <dbReference type="Proteomes" id="UP000182762"/>
    </source>
</evidence>
<evidence type="ECO:0000256" key="1">
    <source>
        <dbReference type="SAM" id="Phobius"/>
    </source>
</evidence>
<accession>A0A1I5YQI7</accession>
<keyword evidence="1" id="KW-0812">Transmembrane</keyword>
<dbReference type="RefSeq" id="WP_061802765.1">
    <property type="nucleotide sequence ID" value="NZ_FOXX01000003.1"/>
</dbReference>
<keyword evidence="1" id="KW-0472">Membrane</keyword>
<gene>
    <name evidence="2" type="ORF">SAMN02745910_01482</name>
</gene>
<sequence length="194" mass="22920">MEKKKWVLFITLAVFVAGVTFFNIYLNRNISQTTSAKQEAISKEALQEENQELKKQLKVVLPSAQEQQRRNYLETVNTFLDVSYHQEKEGFTERKKKAKRIMSLELYEQFYPSAQFELGDTYRSKPQDIQLYLQQYDSDLDEVQVVTEFQNHLQISEEKVEETTNIIAKISLRKEENRWIVTSIEPLKNEIVSE</sequence>
<evidence type="ECO:0008006" key="4">
    <source>
        <dbReference type="Google" id="ProtNLM"/>
    </source>
</evidence>
<protein>
    <recommendedName>
        <fullName evidence="4">MerR family transcriptional regulator</fullName>
    </recommendedName>
</protein>
<feature type="transmembrane region" description="Helical" evidence="1">
    <location>
        <begin position="6"/>
        <end position="26"/>
    </location>
</feature>
<proteinExistence type="predicted"/>
<dbReference type="EMBL" id="FOXX01000003">
    <property type="protein sequence ID" value="SFQ46412.1"/>
    <property type="molecule type" value="Genomic_DNA"/>
</dbReference>
<reference evidence="2 3" key="1">
    <citation type="submission" date="2016-10" db="EMBL/GenBank/DDBJ databases">
        <authorList>
            <person name="Varghese N."/>
            <person name="Submissions S."/>
        </authorList>
    </citation>
    <scope>NUCLEOTIDE SEQUENCE [LARGE SCALE GENOMIC DNA]</scope>
    <source>
        <strain evidence="2 3">DSM 13796</strain>
    </source>
</reference>
<evidence type="ECO:0000313" key="2">
    <source>
        <dbReference type="EMBL" id="SFQ46412.1"/>
    </source>
</evidence>
<dbReference type="Proteomes" id="UP000182762">
    <property type="component" value="Unassembled WGS sequence"/>
</dbReference>
<name>A0A1I5YQI7_9BACI</name>
<organism evidence="2 3">
    <name type="scientific">Priestia endophytica DSM 13796</name>
    <dbReference type="NCBI Taxonomy" id="1121089"/>
    <lineage>
        <taxon>Bacteria</taxon>
        <taxon>Bacillati</taxon>
        <taxon>Bacillota</taxon>
        <taxon>Bacilli</taxon>
        <taxon>Bacillales</taxon>
        <taxon>Bacillaceae</taxon>
        <taxon>Priestia</taxon>
    </lineage>
</organism>
<comment type="caution">
    <text evidence="2">The sequence shown here is derived from an EMBL/GenBank/DDBJ whole genome shotgun (WGS) entry which is preliminary data.</text>
</comment>
<keyword evidence="3" id="KW-1185">Reference proteome</keyword>
<keyword evidence="1" id="KW-1133">Transmembrane helix</keyword>